<dbReference type="AlphaFoldDB" id="A0A9W6T0V1"/>
<comment type="caution">
    <text evidence="2">The sequence shown here is derived from an EMBL/GenBank/DDBJ whole genome shotgun (WGS) entry which is preliminary data.</text>
</comment>
<organism evidence="2 3">
    <name type="scientific">Ambrosiozyma monospora</name>
    <name type="common">Yeast</name>
    <name type="synonym">Endomycopsis monosporus</name>
    <dbReference type="NCBI Taxonomy" id="43982"/>
    <lineage>
        <taxon>Eukaryota</taxon>
        <taxon>Fungi</taxon>
        <taxon>Dikarya</taxon>
        <taxon>Ascomycota</taxon>
        <taxon>Saccharomycotina</taxon>
        <taxon>Pichiomycetes</taxon>
        <taxon>Pichiales</taxon>
        <taxon>Pichiaceae</taxon>
        <taxon>Ambrosiozyma</taxon>
    </lineage>
</organism>
<feature type="compositionally biased region" description="Low complexity" evidence="1">
    <location>
        <begin position="95"/>
        <end position="115"/>
    </location>
</feature>
<evidence type="ECO:0000313" key="2">
    <source>
        <dbReference type="EMBL" id="GME70898.1"/>
    </source>
</evidence>
<name>A0A9W6T0V1_AMBMO</name>
<evidence type="ECO:0000256" key="1">
    <source>
        <dbReference type="SAM" id="MobiDB-lite"/>
    </source>
</evidence>
<feature type="region of interest" description="Disordered" evidence="1">
    <location>
        <begin position="55"/>
        <end position="131"/>
    </location>
</feature>
<protein>
    <submittedName>
        <fullName evidence="2">Unnamed protein product</fullName>
    </submittedName>
</protein>
<reference evidence="2" key="1">
    <citation type="submission" date="2023-04" db="EMBL/GenBank/DDBJ databases">
        <title>Ambrosiozyma monospora NBRC 1965.</title>
        <authorList>
            <person name="Ichikawa N."/>
            <person name="Sato H."/>
            <person name="Tonouchi N."/>
        </authorList>
    </citation>
    <scope>NUCLEOTIDE SEQUENCE</scope>
    <source>
        <strain evidence="2">NBRC 1965</strain>
    </source>
</reference>
<proteinExistence type="predicted"/>
<dbReference type="Proteomes" id="UP001165063">
    <property type="component" value="Unassembled WGS sequence"/>
</dbReference>
<evidence type="ECO:0000313" key="3">
    <source>
        <dbReference type="Proteomes" id="UP001165063"/>
    </source>
</evidence>
<gene>
    <name evidence="2" type="ORF">Amon01_000922500</name>
</gene>
<dbReference type="EMBL" id="BSXU01010093">
    <property type="protein sequence ID" value="GME70898.1"/>
    <property type="molecule type" value="Genomic_DNA"/>
</dbReference>
<keyword evidence="3" id="KW-1185">Reference proteome</keyword>
<accession>A0A9W6T0V1</accession>
<sequence>MKEIKQADGLDFVPENEMDGFKANLGSQLFQTVPAKQFIQNGLTLLDHTGHSIHFTNANPKSRGGSSEPAIEYFQPYSTDRRKRNKLQERRHHSNINTTMNTRNNNNNSNHQTGNRASAPPIPGLSSARNE</sequence>
<feature type="compositionally biased region" description="Basic residues" evidence="1">
    <location>
        <begin position="81"/>
        <end position="94"/>
    </location>
</feature>